<organism evidence="6 7">
    <name type="scientific">Chryseobacterium culicis</name>
    <dbReference type="NCBI Taxonomy" id="680127"/>
    <lineage>
        <taxon>Bacteria</taxon>
        <taxon>Pseudomonadati</taxon>
        <taxon>Bacteroidota</taxon>
        <taxon>Flavobacteriia</taxon>
        <taxon>Flavobacteriales</taxon>
        <taxon>Weeksellaceae</taxon>
        <taxon>Chryseobacterium group</taxon>
        <taxon>Chryseobacterium</taxon>
    </lineage>
</organism>
<name>A0A1H6H7V6_CHRCI</name>
<feature type="domain" description="HTH tetR-type" evidence="5">
    <location>
        <begin position="6"/>
        <end position="66"/>
    </location>
</feature>
<dbReference type="STRING" id="680127.SAMN05421593_1330"/>
<feature type="DNA-binding region" description="H-T-H motif" evidence="4">
    <location>
        <begin position="29"/>
        <end position="48"/>
    </location>
</feature>
<dbReference type="SUPFAM" id="SSF46689">
    <property type="entry name" value="Homeodomain-like"/>
    <property type="match status" value="1"/>
</dbReference>
<dbReference type="PROSITE" id="PS50977">
    <property type="entry name" value="HTH_TETR_2"/>
    <property type="match status" value="1"/>
</dbReference>
<evidence type="ECO:0000259" key="5">
    <source>
        <dbReference type="PROSITE" id="PS50977"/>
    </source>
</evidence>
<dbReference type="InterPro" id="IPR011075">
    <property type="entry name" value="TetR_C"/>
</dbReference>
<dbReference type="Pfam" id="PF00440">
    <property type="entry name" value="TetR_N"/>
    <property type="match status" value="1"/>
</dbReference>
<dbReference type="Gene3D" id="1.10.357.10">
    <property type="entry name" value="Tetracycline Repressor, domain 2"/>
    <property type="match status" value="1"/>
</dbReference>
<protein>
    <submittedName>
        <fullName evidence="6">Transcriptional regulator, TetR family</fullName>
    </submittedName>
</protein>
<evidence type="ECO:0000313" key="7">
    <source>
        <dbReference type="Proteomes" id="UP000198561"/>
    </source>
</evidence>
<dbReference type="PRINTS" id="PR00455">
    <property type="entry name" value="HTHTETR"/>
</dbReference>
<reference evidence="6 7" key="1">
    <citation type="submission" date="2016-10" db="EMBL/GenBank/DDBJ databases">
        <authorList>
            <person name="de Groot N.N."/>
        </authorList>
    </citation>
    <scope>NUCLEOTIDE SEQUENCE [LARGE SCALE GENOMIC DNA]</scope>
    <source>
        <strain evidence="6 7">DSM 23031</strain>
    </source>
</reference>
<dbReference type="RefSeq" id="WP_089690468.1">
    <property type="nucleotide sequence ID" value="NZ_FNWQ01000001.1"/>
</dbReference>
<dbReference type="AlphaFoldDB" id="A0A1H6H7V6"/>
<dbReference type="InterPro" id="IPR036271">
    <property type="entry name" value="Tet_transcr_reg_TetR-rel_C_sf"/>
</dbReference>
<gene>
    <name evidence="6" type="ORF">SAMN05421593_1330</name>
</gene>
<keyword evidence="1" id="KW-0805">Transcription regulation</keyword>
<evidence type="ECO:0000256" key="4">
    <source>
        <dbReference type="PROSITE-ProRule" id="PRU00335"/>
    </source>
</evidence>
<keyword evidence="3" id="KW-0804">Transcription</keyword>
<dbReference type="InterPro" id="IPR001647">
    <property type="entry name" value="HTH_TetR"/>
</dbReference>
<dbReference type="InterPro" id="IPR009057">
    <property type="entry name" value="Homeodomain-like_sf"/>
</dbReference>
<dbReference type="PANTHER" id="PTHR47506:SF3">
    <property type="entry name" value="HTH-TYPE TRANSCRIPTIONAL REGULATOR LMRA"/>
    <property type="match status" value="1"/>
</dbReference>
<dbReference type="OrthoDB" id="9787680at2"/>
<dbReference type="Proteomes" id="UP000198561">
    <property type="component" value="Unassembled WGS sequence"/>
</dbReference>
<keyword evidence="2 4" id="KW-0238">DNA-binding</keyword>
<evidence type="ECO:0000313" key="6">
    <source>
        <dbReference type="EMBL" id="SEH30275.1"/>
    </source>
</evidence>
<evidence type="ECO:0000256" key="1">
    <source>
        <dbReference type="ARBA" id="ARBA00023015"/>
    </source>
</evidence>
<evidence type="ECO:0000256" key="3">
    <source>
        <dbReference type="ARBA" id="ARBA00023163"/>
    </source>
</evidence>
<dbReference type="GO" id="GO:0003677">
    <property type="term" value="F:DNA binding"/>
    <property type="evidence" value="ECO:0007669"/>
    <property type="project" value="UniProtKB-UniRule"/>
</dbReference>
<dbReference type="EMBL" id="FNWQ01000001">
    <property type="protein sequence ID" value="SEH30275.1"/>
    <property type="molecule type" value="Genomic_DNA"/>
</dbReference>
<dbReference type="SUPFAM" id="SSF48498">
    <property type="entry name" value="Tetracyclin repressor-like, C-terminal domain"/>
    <property type="match status" value="1"/>
</dbReference>
<accession>A0A1H6H7V6</accession>
<proteinExistence type="predicted"/>
<evidence type="ECO:0000256" key="2">
    <source>
        <dbReference type="ARBA" id="ARBA00023125"/>
    </source>
</evidence>
<dbReference type="PANTHER" id="PTHR47506">
    <property type="entry name" value="TRANSCRIPTIONAL REGULATORY PROTEIN"/>
    <property type="match status" value="1"/>
</dbReference>
<sequence>MKQRGQVVIDKILDTAEKLFYEQGYSNTGINQIISESDIAKASLYKHFETKTDLLVAYIQRMHQLWFSRLEASVSAVSDPKEKLLAVFDHHTQRQEIRQYGGCPFIKANDEAGTSDPRVLAEIQKAKIHSREFITALVRNSGHKKILTDEELAETIYVMLEGSIVTASVFKKPDEIQSAKKIIQKLI</sequence>
<dbReference type="Pfam" id="PF16925">
    <property type="entry name" value="TetR_C_13"/>
    <property type="match status" value="1"/>
</dbReference>